<sequence length="75" mass="8689">MSRLDDRKMLAVYGIELVLHCRISDEVKIVARRILDVTADQLKCLLFTYEVKNFEDNQSAQPSIKVLLRNGRILL</sequence>
<proteinExistence type="predicted"/>
<reference evidence="1 2" key="1">
    <citation type="submission" date="2019-03" db="EMBL/GenBank/DDBJ databases">
        <title>An improved genome assembly of the fluke Schistosoma japonicum.</title>
        <authorList>
            <person name="Hu W."/>
            <person name="Luo F."/>
            <person name="Yin M."/>
            <person name="Mo X."/>
            <person name="Sun C."/>
            <person name="Wu Q."/>
            <person name="Zhu B."/>
            <person name="Xiang M."/>
            <person name="Wang J."/>
            <person name="Wang Y."/>
            <person name="Zhang T."/>
            <person name="Xu B."/>
            <person name="Zheng H."/>
            <person name="Feng Z."/>
        </authorList>
    </citation>
    <scope>NUCLEOTIDE SEQUENCE [LARGE SCALE GENOMIC DNA]</scope>
    <source>
        <strain evidence="1">HuSjv2</strain>
        <tissue evidence="1">Worms</tissue>
    </source>
</reference>
<keyword evidence="2" id="KW-1185">Reference proteome</keyword>
<comment type="caution">
    <text evidence="1">The sequence shown here is derived from an EMBL/GenBank/DDBJ whole genome shotgun (WGS) entry which is preliminary data.</text>
</comment>
<name>A0A4Z2DC88_SCHJA</name>
<dbReference type="AlphaFoldDB" id="A0A4Z2DC88"/>
<dbReference type="Proteomes" id="UP000311919">
    <property type="component" value="Unassembled WGS sequence"/>
</dbReference>
<protein>
    <submittedName>
        <fullName evidence="1">Uncharacterized protein</fullName>
    </submittedName>
</protein>
<dbReference type="EMBL" id="SKCS01000184">
    <property type="protein sequence ID" value="TNN13810.1"/>
    <property type="molecule type" value="Genomic_DNA"/>
</dbReference>
<evidence type="ECO:0000313" key="1">
    <source>
        <dbReference type="EMBL" id="TNN13810.1"/>
    </source>
</evidence>
<evidence type="ECO:0000313" key="2">
    <source>
        <dbReference type="Proteomes" id="UP000311919"/>
    </source>
</evidence>
<organism evidence="1 2">
    <name type="scientific">Schistosoma japonicum</name>
    <name type="common">Blood fluke</name>
    <dbReference type="NCBI Taxonomy" id="6182"/>
    <lineage>
        <taxon>Eukaryota</taxon>
        <taxon>Metazoa</taxon>
        <taxon>Spiralia</taxon>
        <taxon>Lophotrochozoa</taxon>
        <taxon>Platyhelminthes</taxon>
        <taxon>Trematoda</taxon>
        <taxon>Digenea</taxon>
        <taxon>Strigeidida</taxon>
        <taxon>Schistosomatoidea</taxon>
        <taxon>Schistosomatidae</taxon>
        <taxon>Schistosoma</taxon>
    </lineage>
</organism>
<accession>A0A4Z2DC88</accession>
<gene>
    <name evidence="1" type="ORF">EWB00_002653</name>
</gene>